<gene>
    <name evidence="2" type="ORF">Clacol_001586</name>
</gene>
<dbReference type="InterPro" id="IPR005334">
    <property type="entry name" value="Tctex-1-like"/>
</dbReference>
<dbReference type="EMBL" id="BPWL01000002">
    <property type="protein sequence ID" value="GJJ07384.1"/>
    <property type="molecule type" value="Genomic_DNA"/>
</dbReference>
<dbReference type="Proteomes" id="UP001050691">
    <property type="component" value="Unassembled WGS sequence"/>
</dbReference>
<dbReference type="Gene3D" id="3.30.1140.40">
    <property type="entry name" value="Tctex-1"/>
    <property type="match status" value="1"/>
</dbReference>
<name>A0AAV5A273_9AGAM</name>
<feature type="region of interest" description="Disordered" evidence="1">
    <location>
        <begin position="1"/>
        <end position="64"/>
    </location>
</feature>
<feature type="compositionally biased region" description="Low complexity" evidence="1">
    <location>
        <begin position="9"/>
        <end position="22"/>
    </location>
</feature>
<sequence length="182" mass="20220">MYNGSNGVSSPLATTTTSGTSSLRAHLQSRHVSTNSSPIPNSNGSNTSRSSAPSPSVSPTRPKFDGQLLKTYMKKLLQSTLGSATWPDLKDKDRVRMWCREIGERVKERAVGRSPLYYFVLSTTILIHTIPEIEPRGFKYMVTTQINENLGQGGRADLVCHWEDSDTVIKERHVIDISTRIL</sequence>
<dbReference type="CDD" id="cd21449">
    <property type="entry name" value="DLC-like_SF"/>
    <property type="match status" value="1"/>
</dbReference>
<accession>A0AAV5A273</accession>
<comment type="caution">
    <text evidence="2">The sequence shown here is derived from an EMBL/GenBank/DDBJ whole genome shotgun (WGS) entry which is preliminary data.</text>
</comment>
<dbReference type="AlphaFoldDB" id="A0AAV5A273"/>
<evidence type="ECO:0000313" key="3">
    <source>
        <dbReference type="Proteomes" id="UP001050691"/>
    </source>
</evidence>
<evidence type="ECO:0000256" key="1">
    <source>
        <dbReference type="SAM" id="MobiDB-lite"/>
    </source>
</evidence>
<reference evidence="2" key="1">
    <citation type="submission" date="2021-10" db="EMBL/GenBank/DDBJ databases">
        <title>De novo Genome Assembly of Clathrus columnatus (Basidiomycota, Fungi) Using Illumina and Nanopore Sequence Data.</title>
        <authorList>
            <person name="Ogiso-Tanaka E."/>
            <person name="Itagaki H."/>
            <person name="Hosoya T."/>
            <person name="Hosaka K."/>
        </authorList>
    </citation>
    <scope>NUCLEOTIDE SEQUENCE</scope>
    <source>
        <strain evidence="2">MO-923</strain>
    </source>
</reference>
<dbReference type="Pfam" id="PF03645">
    <property type="entry name" value="Tctex-1"/>
    <property type="match status" value="1"/>
</dbReference>
<proteinExistence type="predicted"/>
<keyword evidence="3" id="KW-1185">Reference proteome</keyword>
<protein>
    <submittedName>
        <fullName evidence="2">Uncharacterized protein</fullName>
    </submittedName>
</protein>
<organism evidence="2 3">
    <name type="scientific">Clathrus columnatus</name>
    <dbReference type="NCBI Taxonomy" id="1419009"/>
    <lineage>
        <taxon>Eukaryota</taxon>
        <taxon>Fungi</taxon>
        <taxon>Dikarya</taxon>
        <taxon>Basidiomycota</taxon>
        <taxon>Agaricomycotina</taxon>
        <taxon>Agaricomycetes</taxon>
        <taxon>Phallomycetidae</taxon>
        <taxon>Phallales</taxon>
        <taxon>Clathraceae</taxon>
        <taxon>Clathrus</taxon>
    </lineage>
</organism>
<evidence type="ECO:0000313" key="2">
    <source>
        <dbReference type="EMBL" id="GJJ07384.1"/>
    </source>
</evidence>
<feature type="compositionally biased region" description="Low complexity" evidence="1">
    <location>
        <begin position="33"/>
        <end position="61"/>
    </location>
</feature>
<dbReference type="InterPro" id="IPR038586">
    <property type="entry name" value="Tctex-1-like_sf"/>
</dbReference>